<protein>
    <submittedName>
        <fullName evidence="2">Uncharacterized protein</fullName>
    </submittedName>
</protein>
<dbReference type="EMBL" id="CP033455">
    <property type="protein sequence ID" value="QGR03339.1"/>
    <property type="molecule type" value="Genomic_DNA"/>
</dbReference>
<accession>A0AAE6Q8U8</accession>
<evidence type="ECO:0000256" key="1">
    <source>
        <dbReference type="SAM" id="Phobius"/>
    </source>
</evidence>
<proteinExistence type="predicted"/>
<organism evidence="2 3">
    <name type="scientific">Ehrlichia ruminantium</name>
    <name type="common">heartwater rickettsia</name>
    <name type="synonym">Cowdria ruminantium</name>
    <dbReference type="NCBI Taxonomy" id="779"/>
    <lineage>
        <taxon>Bacteria</taxon>
        <taxon>Pseudomonadati</taxon>
        <taxon>Pseudomonadota</taxon>
        <taxon>Alphaproteobacteria</taxon>
        <taxon>Rickettsiales</taxon>
        <taxon>Anaplasmataceae</taxon>
        <taxon>Ehrlichia</taxon>
    </lineage>
</organism>
<sequence length="60" mass="6950">MFNSDIYNPSALRAMYWYLVMAILTNRLVIDGCNIKVSYYNKIIIGISNMLCLNENLITK</sequence>
<feature type="transmembrane region" description="Helical" evidence="1">
    <location>
        <begin position="12"/>
        <end position="30"/>
    </location>
</feature>
<keyword evidence="1" id="KW-0812">Transmembrane</keyword>
<gene>
    <name evidence="2" type="ORF">EDL80_01895</name>
</gene>
<reference evidence="2 3" key="1">
    <citation type="submission" date="2018-10" db="EMBL/GenBank/DDBJ databases">
        <title>Propagation and draft genome sequences of three atypical Erhlichia ruminantium isolates.</title>
        <authorList>
            <person name="Liebenberg J."/>
            <person name="Steyn H."/>
            <person name="Josemans A."/>
            <person name="Zweygarth E."/>
        </authorList>
    </citation>
    <scope>NUCLEOTIDE SEQUENCE [LARGE SCALE GENOMIC DNA]</scope>
    <source>
        <strain evidence="2 3">Omatjenne</strain>
    </source>
</reference>
<keyword evidence="1" id="KW-0472">Membrane</keyword>
<name>A0AAE6Q8U8_EHRRU</name>
<dbReference type="Proteomes" id="UP000422822">
    <property type="component" value="Chromosome"/>
</dbReference>
<keyword evidence="1" id="KW-1133">Transmembrane helix</keyword>
<evidence type="ECO:0000313" key="3">
    <source>
        <dbReference type="Proteomes" id="UP000422822"/>
    </source>
</evidence>
<evidence type="ECO:0000313" key="2">
    <source>
        <dbReference type="EMBL" id="QGR03339.1"/>
    </source>
</evidence>
<keyword evidence="3" id="KW-1185">Reference proteome</keyword>
<dbReference type="AlphaFoldDB" id="A0AAE6Q8U8"/>